<name>A0A241Q3Y0_FUSNP</name>
<feature type="chain" id="PRO_5011306774" evidence="1">
    <location>
        <begin position="21"/>
        <end position="273"/>
    </location>
</feature>
<dbReference type="AlphaFoldDB" id="A0A241Q3Y0"/>
<dbReference type="EMBL" id="CP022123">
    <property type="protein sequence ID" value="ASG29450.1"/>
    <property type="molecule type" value="Genomic_DNA"/>
</dbReference>
<organism evidence="2 3">
    <name type="scientific">Fusobacterium nucleatum subsp. polymorphum</name>
    <name type="common">Fusobacterium polymorphum</name>
    <dbReference type="NCBI Taxonomy" id="76857"/>
    <lineage>
        <taxon>Bacteria</taxon>
        <taxon>Fusobacteriati</taxon>
        <taxon>Fusobacteriota</taxon>
        <taxon>Fusobacteriia</taxon>
        <taxon>Fusobacteriales</taxon>
        <taxon>Fusobacteriaceae</taxon>
        <taxon>Fusobacterium</taxon>
    </lineage>
</organism>
<evidence type="ECO:0000313" key="3">
    <source>
        <dbReference type="Proteomes" id="UP000197638"/>
    </source>
</evidence>
<keyword evidence="1" id="KW-0732">Signal</keyword>
<accession>A0A241Q3Y0</accession>
<sequence length="273" mass="31737">MRKILLVLLLIFLLPLSACGEVKYEFKDGVMYEDGKEATGTFELTVNGFKSKGKFINGLPDGIEVYYSDGSIMRKDTYVNGEHSDFQVYYRNGQLMSTYLKDKRIDIFYDDGQLLMRADREKGENTIYHENGNPLLFIAGNYSILYNENKEILSRIENGVRLDDDITFKNLEDGSFEIIKNNKVIGKISAYGMPPTYFYSTGETLMKWDNSVYKTLFKNGNTFFERDGNISRYYYKDGKLLYESKGKKWAFYNREGEEIITDFENIKNIKKVD</sequence>
<reference evidence="2 3" key="1">
    <citation type="submission" date="2017-06" db="EMBL/GenBank/DDBJ databases">
        <title>Genome sequencing of Fusobacterium nucleatum subsp. polymorphum KCOM 1275 (=ChDC F310).</title>
        <authorList>
            <person name="Kook J.-K."/>
            <person name="Park S.-N."/>
            <person name="Lim Y.K."/>
            <person name="Roh H."/>
        </authorList>
    </citation>
    <scope>NUCLEOTIDE SEQUENCE [LARGE SCALE GENOMIC DNA]</scope>
    <source>
        <strain evidence="2 3">KCOM 1275</strain>
    </source>
</reference>
<protein>
    <submittedName>
        <fullName evidence="2">Cytoplasmic protein</fullName>
    </submittedName>
</protein>
<feature type="signal peptide" evidence="1">
    <location>
        <begin position="1"/>
        <end position="20"/>
    </location>
</feature>
<gene>
    <name evidence="2" type="ORF">CBG61_11590</name>
</gene>
<evidence type="ECO:0000313" key="2">
    <source>
        <dbReference type="EMBL" id="ASG29450.1"/>
    </source>
</evidence>
<proteinExistence type="predicted"/>
<evidence type="ECO:0000256" key="1">
    <source>
        <dbReference type="SAM" id="SignalP"/>
    </source>
</evidence>
<dbReference type="Gene3D" id="3.90.930.1">
    <property type="match status" value="1"/>
</dbReference>
<dbReference type="Proteomes" id="UP000197638">
    <property type="component" value="Chromosome"/>
</dbReference>
<dbReference type="RefSeq" id="WP_032890926.1">
    <property type="nucleotide sequence ID" value="NZ_CP022123.1"/>
</dbReference>
<dbReference type="SUPFAM" id="SSF82185">
    <property type="entry name" value="Histone H3 K4-specific methyltransferase SET7/9 N-terminal domain"/>
    <property type="match status" value="1"/>
</dbReference>